<dbReference type="STRING" id="1431546.CAQU_11330"/>
<feature type="transmembrane region" description="Helical" evidence="1">
    <location>
        <begin position="119"/>
        <end position="137"/>
    </location>
</feature>
<gene>
    <name evidence="2" type="ORF">CAQU_11330</name>
</gene>
<evidence type="ECO:0000313" key="2">
    <source>
        <dbReference type="EMBL" id="APT85542.1"/>
    </source>
</evidence>
<protein>
    <submittedName>
        <fullName evidence="2">Uncharacterized protein</fullName>
    </submittedName>
</protein>
<reference evidence="2 3" key="1">
    <citation type="submission" date="2014-08" db="EMBL/GenBank/DDBJ databases">
        <title>Complete genome sequence of Corynebacterium aquilae S-613T(T) (=DSM 44791(T)), isolated from the choana of a healthy golden eagle.</title>
        <authorList>
            <person name="Ruckert C."/>
            <person name="Albersmeier A."/>
            <person name="Winkler A."/>
            <person name="Kalinowski J."/>
        </authorList>
    </citation>
    <scope>NUCLEOTIDE SEQUENCE [LARGE SCALE GENOMIC DNA]</scope>
    <source>
        <strain evidence="2 3">S-613</strain>
    </source>
</reference>
<keyword evidence="1" id="KW-0472">Membrane</keyword>
<dbReference type="EMBL" id="CP009245">
    <property type="protein sequence ID" value="APT85542.1"/>
    <property type="molecule type" value="Genomic_DNA"/>
</dbReference>
<proteinExistence type="predicted"/>
<organism evidence="2 3">
    <name type="scientific">Corynebacterium aquilae DSM 44791</name>
    <dbReference type="NCBI Taxonomy" id="1431546"/>
    <lineage>
        <taxon>Bacteria</taxon>
        <taxon>Bacillati</taxon>
        <taxon>Actinomycetota</taxon>
        <taxon>Actinomycetes</taxon>
        <taxon>Mycobacteriales</taxon>
        <taxon>Corynebacteriaceae</taxon>
        <taxon>Corynebacterium</taxon>
    </lineage>
</organism>
<feature type="transmembrane region" description="Helical" evidence="1">
    <location>
        <begin position="12"/>
        <end position="34"/>
    </location>
</feature>
<feature type="transmembrane region" description="Helical" evidence="1">
    <location>
        <begin position="158"/>
        <end position="176"/>
    </location>
</feature>
<feature type="transmembrane region" description="Helical" evidence="1">
    <location>
        <begin position="432"/>
        <end position="451"/>
    </location>
</feature>
<feature type="transmembrane region" description="Helical" evidence="1">
    <location>
        <begin position="213"/>
        <end position="234"/>
    </location>
</feature>
<dbReference type="KEGG" id="caqu:CAQU_11330"/>
<keyword evidence="1" id="KW-1133">Transmembrane helix</keyword>
<feature type="transmembrane region" description="Helical" evidence="1">
    <location>
        <begin position="95"/>
        <end position="113"/>
    </location>
</feature>
<feature type="transmembrane region" description="Helical" evidence="1">
    <location>
        <begin position="40"/>
        <end position="59"/>
    </location>
</feature>
<feature type="transmembrane region" description="Helical" evidence="1">
    <location>
        <begin position="315"/>
        <end position="336"/>
    </location>
</feature>
<accession>A0A1L7CI59</accession>
<keyword evidence="1" id="KW-0812">Transmembrane</keyword>
<evidence type="ECO:0000256" key="1">
    <source>
        <dbReference type="SAM" id="Phobius"/>
    </source>
</evidence>
<sequence length="501" mass="53170">MRGNVGAILQLVFFVLYGLGGAVALGFAIAFMPGENYENLVGVSALGVFTFLLFAGVIPSSEFQIQPEKFAALPVSANDIRTGLAVATFAQVRSALAVLCSVITIVAGSYALFEGGDGLWIPVWVIGSLLASVTAILGAEAVAQASNLAKNRKSKERMGLVTSLVIFSAWMAFSVVTNGQVSPDTLSRITRVSLYTPFGAIAGVGPALAGGNVFGALCALLIGGGTLYGLWWLWGRSFVKALSEPTASDVDDSPTRTSDSVLLRGQRPTVAAALRSRIWRYARRDSRMTQTLVAMPIMAVGFLAVGAVMENSPLPYFGAMLLAMAGGNLLMNALGLDGPSNWVNMVCGVNPKVLLKQYGIAYASLALPLLVPYEIVMFFILRDHAFYPYAAVAIPAIAISNLGIAFMLCVFNPFPTAKPGTPAMKDRSQQSGNAFITVFVALGGGAIPLVPGLVLSYWFFVPGMVLAYVLSIVTLVVCYSVATSRLEQRWPDIFAKVQNYV</sequence>
<evidence type="ECO:0000313" key="3">
    <source>
        <dbReference type="Proteomes" id="UP000185478"/>
    </source>
</evidence>
<feature type="transmembrane region" description="Helical" evidence="1">
    <location>
        <begin position="360"/>
        <end position="380"/>
    </location>
</feature>
<dbReference type="AlphaFoldDB" id="A0A1L7CI59"/>
<feature type="transmembrane region" description="Helical" evidence="1">
    <location>
        <begin position="386"/>
        <end position="411"/>
    </location>
</feature>
<name>A0A1L7CI59_9CORY</name>
<feature type="transmembrane region" description="Helical" evidence="1">
    <location>
        <begin position="291"/>
        <end position="309"/>
    </location>
</feature>
<dbReference type="Proteomes" id="UP000185478">
    <property type="component" value="Chromosome"/>
</dbReference>
<feature type="transmembrane region" description="Helical" evidence="1">
    <location>
        <begin position="457"/>
        <end position="482"/>
    </location>
</feature>
<keyword evidence="3" id="KW-1185">Reference proteome</keyword>